<organism evidence="11 12">
    <name type="scientific">Sediminibacterium ginsengisoli</name>
    <dbReference type="NCBI Taxonomy" id="413434"/>
    <lineage>
        <taxon>Bacteria</taxon>
        <taxon>Pseudomonadati</taxon>
        <taxon>Bacteroidota</taxon>
        <taxon>Chitinophagia</taxon>
        <taxon>Chitinophagales</taxon>
        <taxon>Chitinophagaceae</taxon>
        <taxon>Sediminibacterium</taxon>
    </lineage>
</organism>
<feature type="domain" description="CN hydrolase" evidence="10">
    <location>
        <begin position="239"/>
        <end position="509"/>
    </location>
</feature>
<keyword evidence="8 9" id="KW-0012">Acyltransferase</keyword>
<dbReference type="InterPro" id="IPR004563">
    <property type="entry name" value="Apolipo_AcylTrfase"/>
</dbReference>
<feature type="transmembrane region" description="Helical" evidence="9">
    <location>
        <begin position="54"/>
        <end position="72"/>
    </location>
</feature>
<dbReference type="InterPro" id="IPR003010">
    <property type="entry name" value="C-N_Hydrolase"/>
</dbReference>
<reference evidence="11 12" key="1">
    <citation type="submission" date="2017-02" db="EMBL/GenBank/DDBJ databases">
        <authorList>
            <person name="Peterson S.W."/>
        </authorList>
    </citation>
    <scope>NUCLEOTIDE SEQUENCE [LARGE SCALE GENOMIC DNA]</scope>
    <source>
        <strain evidence="11 12">DSM 22335</strain>
    </source>
</reference>
<accession>A0A1T4K7F2</accession>
<dbReference type="EC" id="2.3.1.269" evidence="9"/>
<dbReference type="Pfam" id="PF20154">
    <property type="entry name" value="LNT_N"/>
    <property type="match status" value="1"/>
</dbReference>
<comment type="pathway">
    <text evidence="9">Protein modification; lipoprotein biosynthesis (N-acyl transfer).</text>
</comment>
<dbReference type="GO" id="GO:0005886">
    <property type="term" value="C:plasma membrane"/>
    <property type="evidence" value="ECO:0007669"/>
    <property type="project" value="UniProtKB-SubCell"/>
</dbReference>
<dbReference type="GO" id="GO:0042158">
    <property type="term" value="P:lipoprotein biosynthetic process"/>
    <property type="evidence" value="ECO:0007669"/>
    <property type="project" value="UniProtKB-UniRule"/>
</dbReference>
<dbReference type="PANTHER" id="PTHR38686">
    <property type="entry name" value="APOLIPOPROTEIN N-ACYLTRANSFERASE"/>
    <property type="match status" value="1"/>
</dbReference>
<dbReference type="Gene3D" id="3.60.110.10">
    <property type="entry name" value="Carbon-nitrogen hydrolase"/>
    <property type="match status" value="1"/>
</dbReference>
<dbReference type="UniPathway" id="UPA00666"/>
<protein>
    <recommendedName>
        <fullName evidence="9">Apolipoprotein N-acyltransferase</fullName>
        <shortName evidence="9">ALP N-acyltransferase</shortName>
        <ecNumber evidence="9">2.3.1.269</ecNumber>
    </recommendedName>
</protein>
<feature type="transmembrane region" description="Helical" evidence="9">
    <location>
        <begin position="102"/>
        <end position="121"/>
    </location>
</feature>
<evidence type="ECO:0000259" key="10">
    <source>
        <dbReference type="PROSITE" id="PS50263"/>
    </source>
</evidence>
<dbReference type="Proteomes" id="UP000190888">
    <property type="component" value="Unassembled WGS sequence"/>
</dbReference>
<evidence type="ECO:0000256" key="6">
    <source>
        <dbReference type="ARBA" id="ARBA00022989"/>
    </source>
</evidence>
<comment type="subcellular location">
    <subcellularLocation>
        <location evidence="1 9">Cell membrane</location>
        <topology evidence="1 9">Multi-pass membrane protein</topology>
    </subcellularLocation>
</comment>
<dbReference type="EMBL" id="FUWH01000001">
    <property type="protein sequence ID" value="SJZ38380.1"/>
    <property type="molecule type" value="Genomic_DNA"/>
</dbReference>
<dbReference type="SUPFAM" id="SSF56317">
    <property type="entry name" value="Carbon-nitrogen hydrolase"/>
    <property type="match status" value="1"/>
</dbReference>
<feature type="transmembrane region" description="Helical" evidence="9">
    <location>
        <begin position="210"/>
        <end position="229"/>
    </location>
</feature>
<dbReference type="GO" id="GO:0016410">
    <property type="term" value="F:N-acyltransferase activity"/>
    <property type="evidence" value="ECO:0007669"/>
    <property type="project" value="UniProtKB-UniRule"/>
</dbReference>
<keyword evidence="3 9" id="KW-1003">Cell membrane</keyword>
<dbReference type="STRING" id="413434.SAMN04488132_101510"/>
<dbReference type="CDD" id="cd07571">
    <property type="entry name" value="ALP_N-acyl_transferase"/>
    <property type="match status" value="1"/>
</dbReference>
<evidence type="ECO:0000256" key="5">
    <source>
        <dbReference type="ARBA" id="ARBA00022692"/>
    </source>
</evidence>
<evidence type="ECO:0000256" key="2">
    <source>
        <dbReference type="ARBA" id="ARBA00010065"/>
    </source>
</evidence>
<feature type="transmembrane region" description="Helical" evidence="9">
    <location>
        <begin position="133"/>
        <end position="154"/>
    </location>
</feature>
<dbReference type="PANTHER" id="PTHR38686:SF1">
    <property type="entry name" value="APOLIPOPROTEIN N-ACYLTRANSFERASE"/>
    <property type="match status" value="1"/>
</dbReference>
<dbReference type="InterPro" id="IPR045378">
    <property type="entry name" value="LNT_N"/>
</dbReference>
<evidence type="ECO:0000256" key="4">
    <source>
        <dbReference type="ARBA" id="ARBA00022679"/>
    </source>
</evidence>
<evidence type="ECO:0000313" key="12">
    <source>
        <dbReference type="Proteomes" id="UP000190888"/>
    </source>
</evidence>
<keyword evidence="5 9" id="KW-0812">Transmembrane</keyword>
<evidence type="ECO:0000256" key="9">
    <source>
        <dbReference type="HAMAP-Rule" id="MF_01148"/>
    </source>
</evidence>
<evidence type="ECO:0000256" key="3">
    <source>
        <dbReference type="ARBA" id="ARBA00022475"/>
    </source>
</evidence>
<name>A0A1T4K7F2_9BACT</name>
<evidence type="ECO:0000256" key="8">
    <source>
        <dbReference type="ARBA" id="ARBA00023315"/>
    </source>
</evidence>
<dbReference type="AlphaFoldDB" id="A0A1T4K7F2"/>
<dbReference type="HAMAP" id="MF_01148">
    <property type="entry name" value="Lnt"/>
    <property type="match status" value="1"/>
</dbReference>
<sequence>MLTPRFRSQTHAASETIPELRPENEIALKRSYTLLLAALSGLLLFAAWPVSPLTALIFVAWIPLLIVADSGIRRNHFFACAFITMLVWNTGATWWIWNSTDIGTIAAIITNSLLMCLPWWGYHIFRKTYNRNIASAALVVCWMLFEYIHLNWQLSWPWLNLGNVFAARIQWVQWYEYTGAAGGTLWVLLGNICLYRLLVNPASSGSRIKNMIVSCAVLFIPILVSYLAVPQITENRTAGNVVIVQPNIDPYGRIGSNGTGQQVSLLLQLTNQAIDSNTRLVVWPETALTAADLVENTRTNPYYAPVFSFMEMHPAATLLTGIETYKSYGTTKSTPTARKANDGNYYDAWNAAVSIHASAPLSFYAKSKLVPGVESLPTFLNFLAPVFEKFGGTAGGYGRSDSAAVFRTPGNPYITAPIICYESIYGEYVAGYVQKGANILTIITNDGWWGNTPGHKQHLSYAALRAVETRRWVARSANTGISAVIDPAGNIRETRPWDQAAVLKYNIPVTSARTFYVQWGDYLYKTASLLALFLIVIQLIRAIKKRFVKA</sequence>
<dbReference type="PROSITE" id="PS50263">
    <property type="entry name" value="CN_HYDROLASE"/>
    <property type="match status" value="1"/>
</dbReference>
<evidence type="ECO:0000256" key="1">
    <source>
        <dbReference type="ARBA" id="ARBA00004651"/>
    </source>
</evidence>
<evidence type="ECO:0000313" key="11">
    <source>
        <dbReference type="EMBL" id="SJZ38380.1"/>
    </source>
</evidence>
<keyword evidence="7 9" id="KW-0472">Membrane</keyword>
<comment type="function">
    <text evidence="9">Catalyzes the phospholipid dependent N-acylation of the N-terminal cysteine of apolipoprotein, the last step in lipoprotein maturation.</text>
</comment>
<keyword evidence="6 9" id="KW-1133">Transmembrane helix</keyword>
<gene>
    <name evidence="9" type="primary">lnt</name>
    <name evidence="11" type="ORF">SAMN04488132_101510</name>
</gene>
<dbReference type="InterPro" id="IPR036526">
    <property type="entry name" value="C-N_Hydrolase_sf"/>
</dbReference>
<evidence type="ECO:0000256" key="7">
    <source>
        <dbReference type="ARBA" id="ARBA00023136"/>
    </source>
</evidence>
<feature type="transmembrane region" description="Helical" evidence="9">
    <location>
        <begin position="77"/>
        <end position="96"/>
    </location>
</feature>
<feature type="transmembrane region" description="Helical" evidence="9">
    <location>
        <begin position="174"/>
        <end position="198"/>
    </location>
</feature>
<dbReference type="Pfam" id="PF00795">
    <property type="entry name" value="CN_hydrolase"/>
    <property type="match status" value="1"/>
</dbReference>
<keyword evidence="11" id="KW-0449">Lipoprotein</keyword>
<proteinExistence type="inferred from homology"/>
<keyword evidence="12" id="KW-1185">Reference proteome</keyword>
<keyword evidence="4 9" id="KW-0808">Transferase</keyword>
<dbReference type="NCBIfam" id="TIGR00546">
    <property type="entry name" value="lnt"/>
    <property type="match status" value="1"/>
</dbReference>
<comment type="similarity">
    <text evidence="2 9">Belongs to the CN hydrolase family. Apolipoprotein N-acyltransferase subfamily.</text>
</comment>
<feature type="transmembrane region" description="Helical" evidence="9">
    <location>
        <begin position="522"/>
        <end position="540"/>
    </location>
</feature>
<comment type="catalytic activity">
    <reaction evidence="9">
        <text>N-terminal S-1,2-diacyl-sn-glyceryl-L-cysteinyl-[lipoprotein] + a glycerophospholipid = N-acyl-S-1,2-diacyl-sn-glyceryl-L-cysteinyl-[lipoprotein] + a 2-acyl-sn-glycero-3-phospholipid + H(+)</text>
        <dbReference type="Rhea" id="RHEA:48228"/>
        <dbReference type="Rhea" id="RHEA-COMP:14681"/>
        <dbReference type="Rhea" id="RHEA-COMP:14684"/>
        <dbReference type="ChEBI" id="CHEBI:15378"/>
        <dbReference type="ChEBI" id="CHEBI:136912"/>
        <dbReference type="ChEBI" id="CHEBI:140656"/>
        <dbReference type="ChEBI" id="CHEBI:140657"/>
        <dbReference type="ChEBI" id="CHEBI:140660"/>
        <dbReference type="EC" id="2.3.1.269"/>
    </reaction>
</comment>